<keyword evidence="4" id="KW-1185">Reference proteome</keyword>
<dbReference type="InterPro" id="IPR013538">
    <property type="entry name" value="ASHA1/2-like_C"/>
</dbReference>
<sequence>MTMVQDGAAPVAGEDVVIECSLDAPPQKVWRALTVPTLVAAWLMPGEVDATPGARFDFDGEASGLPGPIECRVLAAEPHRLLRYSWRERDGERTIDSVVTFELDADGRGGTRLRIVHGDFVATPLAANTNIPAMMMLAA</sequence>
<evidence type="ECO:0000259" key="2">
    <source>
        <dbReference type="Pfam" id="PF08327"/>
    </source>
</evidence>
<dbReference type="SUPFAM" id="SSF55961">
    <property type="entry name" value="Bet v1-like"/>
    <property type="match status" value="1"/>
</dbReference>
<dbReference type="Pfam" id="PF08327">
    <property type="entry name" value="AHSA1"/>
    <property type="match status" value="1"/>
</dbReference>
<dbReference type="CDD" id="cd07814">
    <property type="entry name" value="SRPBCC_CalC_Aha1-like"/>
    <property type="match status" value="1"/>
</dbReference>
<accession>A0ABU0FB35</accession>
<dbReference type="InterPro" id="IPR023393">
    <property type="entry name" value="START-like_dom_sf"/>
</dbReference>
<feature type="domain" description="Activator of Hsp90 ATPase homologue 1/2-like C-terminal" evidence="2">
    <location>
        <begin position="23"/>
        <end position="123"/>
    </location>
</feature>
<comment type="similarity">
    <text evidence="1">Belongs to the AHA1 family.</text>
</comment>
<evidence type="ECO:0000313" key="4">
    <source>
        <dbReference type="Proteomes" id="UP001237448"/>
    </source>
</evidence>
<dbReference type="EMBL" id="JAUSVK010000001">
    <property type="protein sequence ID" value="MDQ0391651.1"/>
    <property type="molecule type" value="Genomic_DNA"/>
</dbReference>
<dbReference type="RefSeq" id="WP_307424326.1">
    <property type="nucleotide sequence ID" value="NZ_JAUSVK010000001.1"/>
</dbReference>
<dbReference type="Gene3D" id="3.30.530.20">
    <property type="match status" value="1"/>
</dbReference>
<dbReference type="Proteomes" id="UP001237448">
    <property type="component" value="Unassembled WGS sequence"/>
</dbReference>
<name>A0ABU0FB35_9HYPH</name>
<protein>
    <submittedName>
        <fullName evidence="3">Uncharacterized protein YndB with AHSA1/START domain</fullName>
    </submittedName>
</protein>
<evidence type="ECO:0000313" key="3">
    <source>
        <dbReference type="EMBL" id="MDQ0391651.1"/>
    </source>
</evidence>
<gene>
    <name evidence="3" type="ORF">J3R73_001443</name>
</gene>
<evidence type="ECO:0000256" key="1">
    <source>
        <dbReference type="ARBA" id="ARBA00006817"/>
    </source>
</evidence>
<reference evidence="3 4" key="1">
    <citation type="submission" date="2023-07" db="EMBL/GenBank/DDBJ databases">
        <title>Genomic Encyclopedia of Type Strains, Phase IV (KMG-IV): sequencing the most valuable type-strain genomes for metagenomic binning, comparative biology and taxonomic classification.</title>
        <authorList>
            <person name="Goeker M."/>
        </authorList>
    </citation>
    <scope>NUCLEOTIDE SEQUENCE [LARGE SCALE GENOMIC DNA]</scope>
    <source>
        <strain evidence="3 4">DSM 5896</strain>
    </source>
</reference>
<organism evidence="3 4">
    <name type="scientific">Labrys monachus</name>
    <dbReference type="NCBI Taxonomy" id="217067"/>
    <lineage>
        <taxon>Bacteria</taxon>
        <taxon>Pseudomonadati</taxon>
        <taxon>Pseudomonadota</taxon>
        <taxon>Alphaproteobacteria</taxon>
        <taxon>Hyphomicrobiales</taxon>
        <taxon>Xanthobacteraceae</taxon>
        <taxon>Labrys</taxon>
    </lineage>
</organism>
<proteinExistence type="inferred from homology"/>
<comment type="caution">
    <text evidence="3">The sequence shown here is derived from an EMBL/GenBank/DDBJ whole genome shotgun (WGS) entry which is preliminary data.</text>
</comment>